<feature type="chain" id="PRO_5002800748" evidence="1">
    <location>
        <begin position="19"/>
        <end position="600"/>
    </location>
</feature>
<keyword evidence="3" id="KW-1185">Reference proteome</keyword>
<keyword evidence="1" id="KW-0732">Signal</keyword>
<dbReference type="InParanoid" id="B4DCC6"/>
<comment type="caution">
    <text evidence="2">The sequence shown here is derived from an EMBL/GenBank/DDBJ whole genome shotgun (WGS) entry which is preliminary data.</text>
</comment>
<evidence type="ECO:0000313" key="3">
    <source>
        <dbReference type="Proteomes" id="UP000005824"/>
    </source>
</evidence>
<evidence type="ECO:0000313" key="2">
    <source>
        <dbReference type="EMBL" id="EDY15915.1"/>
    </source>
</evidence>
<dbReference type="Proteomes" id="UP000005824">
    <property type="component" value="Unassembled WGS sequence"/>
</dbReference>
<dbReference type="eggNOG" id="COG0526">
    <property type="taxonomic scope" value="Bacteria"/>
</dbReference>
<reference evidence="2 3" key="1">
    <citation type="journal article" date="2011" name="J. Bacteriol.">
        <title>Genome sequence of Chthoniobacter flavus Ellin428, an aerobic heterotrophic soil bacterium.</title>
        <authorList>
            <person name="Kant R."/>
            <person name="van Passel M.W."/>
            <person name="Palva A."/>
            <person name="Lucas S."/>
            <person name="Lapidus A."/>
            <person name="Glavina Del Rio T."/>
            <person name="Dalin E."/>
            <person name="Tice H."/>
            <person name="Bruce D."/>
            <person name="Goodwin L."/>
            <person name="Pitluck S."/>
            <person name="Larimer F.W."/>
            <person name="Land M.L."/>
            <person name="Hauser L."/>
            <person name="Sangwan P."/>
            <person name="de Vos W.M."/>
            <person name="Janssen P.H."/>
            <person name="Smidt H."/>
        </authorList>
    </citation>
    <scope>NUCLEOTIDE SEQUENCE [LARGE SCALE GENOMIC DNA]</scope>
    <source>
        <strain evidence="2 3">Ellin428</strain>
    </source>
</reference>
<gene>
    <name evidence="2" type="ORF">CfE428DRAFT_6567</name>
</gene>
<evidence type="ECO:0000256" key="1">
    <source>
        <dbReference type="SAM" id="SignalP"/>
    </source>
</evidence>
<name>B4DCC6_9BACT</name>
<sequence>MKRTVFIVAALLTAAVHAAPPTPPDPPLTLWWNNGETLEGEIGEATAASIAWSSSSFEKPLELNRAVLFKADRTLPPVAPAGPFRFRMRDGSELFGDLVSITPDAITLRSERCGDVVLKRSEVSGMWRLHGKNLILAGPTADVGWDLKTRQTGSNSGNGPSGFNPATLLLTEPGGVLEIPSWNRGAFLNVSLPESLDFEFHVQSSRRPDFRVTLETASKQALTIETWDEDLVLRMGNDFKAIRKLTEADRGVALRICWDTKTRKCAVYSPGGELLAEWTTPETLKASGGKDSGNGTVQLQNKGHDISLEFIRVRTWDGSAPPKFDASRPRLELADGRILEGEVTQGTPDGISLHAGAEAEEQNLPLDNIDAVIFSADPIKASQPKASLSFNDGTLLMGHVAGVKNGAVSIETSFTDAPIMAHFDGLRQLRFQNGPADKADFGQPFDQLDKLVVGSKTLHGKFVVTGDSQFRWMAIGGLQPAIPSRKISSEMTRHFPAKTTFPKVSALFYTKAGDVLPGTLTSVDQSGAEFESPIVEAKKLPVGNLNAVQFDPPLGAALEGFDDAGWRVLKGDAQTVKRTGDDLIMQPGTAIGHPFCPPGQ</sequence>
<accession>B4DCC6</accession>
<dbReference type="AlphaFoldDB" id="B4DCC6"/>
<proteinExistence type="predicted"/>
<dbReference type="RefSeq" id="WP_006983884.1">
    <property type="nucleotide sequence ID" value="NZ_ABVL01000047.1"/>
</dbReference>
<dbReference type="EMBL" id="ABVL01000047">
    <property type="protein sequence ID" value="EDY15915.1"/>
    <property type="molecule type" value="Genomic_DNA"/>
</dbReference>
<protein>
    <submittedName>
        <fullName evidence="2">Uncharacterized protein</fullName>
    </submittedName>
</protein>
<feature type="signal peptide" evidence="1">
    <location>
        <begin position="1"/>
        <end position="18"/>
    </location>
</feature>
<organism evidence="2 3">
    <name type="scientific">Chthoniobacter flavus Ellin428</name>
    <dbReference type="NCBI Taxonomy" id="497964"/>
    <lineage>
        <taxon>Bacteria</taxon>
        <taxon>Pseudomonadati</taxon>
        <taxon>Verrucomicrobiota</taxon>
        <taxon>Spartobacteria</taxon>
        <taxon>Chthoniobacterales</taxon>
        <taxon>Chthoniobacteraceae</taxon>
        <taxon>Chthoniobacter</taxon>
    </lineage>
</organism>
<dbReference type="STRING" id="497964.CfE428DRAFT_6567"/>